<proteinExistence type="predicted"/>
<keyword evidence="2 5" id="KW-0812">Transmembrane</keyword>
<dbReference type="Proteomes" id="UP000239772">
    <property type="component" value="Unassembled WGS sequence"/>
</dbReference>
<comment type="caution">
    <text evidence="7">The sequence shown here is derived from an EMBL/GenBank/DDBJ whole genome shotgun (WGS) entry which is preliminary data.</text>
</comment>
<protein>
    <submittedName>
        <fullName evidence="7">Multidrug ABC transporter ATP-binding protein</fullName>
    </submittedName>
</protein>
<sequence>MGRFIWEVSGPHQLALSALSVLVFLLSTAPLEVQRRMVNDAFKGGQFQPILALALAYVGLAIAEGAVKLAMNVYRGWVSETTVRSLRRTVHLLLREASSDRVAADALGIETSMMLAEAEPIGGFVGVSVSEPMMQGGLLLAVFGYMTYLEPLMALVALLVFCPQIVFVPLMQHAINLRVARRISALREVSVAMMGEPGAHFHVGQDLDVRIDDVFALNMGIYKLKFSMNFLMNLLHHSGTAGVLAAGGWFVVHGQTEVGTVVAFVSGLAKINDPWGDLVNWFRDLTATATKYDLIAQAVNAIAEETETPLGTPVDVVE</sequence>
<organism evidence="7 8">
    <name type="scientific">Alsobacter soli</name>
    <dbReference type="NCBI Taxonomy" id="2109933"/>
    <lineage>
        <taxon>Bacteria</taxon>
        <taxon>Pseudomonadati</taxon>
        <taxon>Pseudomonadota</taxon>
        <taxon>Alphaproteobacteria</taxon>
        <taxon>Hyphomicrobiales</taxon>
        <taxon>Alsobacteraceae</taxon>
        <taxon>Alsobacter</taxon>
    </lineage>
</organism>
<evidence type="ECO:0000256" key="2">
    <source>
        <dbReference type="ARBA" id="ARBA00022692"/>
    </source>
</evidence>
<keyword evidence="7" id="KW-0067">ATP-binding</keyword>
<keyword evidence="3 5" id="KW-1133">Transmembrane helix</keyword>
<dbReference type="GO" id="GO:0005524">
    <property type="term" value="F:ATP binding"/>
    <property type="evidence" value="ECO:0007669"/>
    <property type="project" value="UniProtKB-KW"/>
</dbReference>
<evidence type="ECO:0000313" key="7">
    <source>
        <dbReference type="EMBL" id="PSC06533.1"/>
    </source>
</evidence>
<dbReference type="InterPro" id="IPR036640">
    <property type="entry name" value="ABC1_TM_sf"/>
</dbReference>
<evidence type="ECO:0000313" key="8">
    <source>
        <dbReference type="Proteomes" id="UP000239772"/>
    </source>
</evidence>
<evidence type="ECO:0000256" key="5">
    <source>
        <dbReference type="SAM" id="Phobius"/>
    </source>
</evidence>
<dbReference type="GO" id="GO:0005886">
    <property type="term" value="C:plasma membrane"/>
    <property type="evidence" value="ECO:0007669"/>
    <property type="project" value="UniProtKB-SubCell"/>
</dbReference>
<dbReference type="GO" id="GO:0140359">
    <property type="term" value="F:ABC-type transporter activity"/>
    <property type="evidence" value="ECO:0007669"/>
    <property type="project" value="InterPro"/>
</dbReference>
<keyword evidence="7" id="KW-0547">Nucleotide-binding</keyword>
<accession>A0A2T1HXV9</accession>
<dbReference type="Gene3D" id="1.20.1560.10">
    <property type="entry name" value="ABC transporter type 1, transmembrane domain"/>
    <property type="match status" value="1"/>
</dbReference>
<evidence type="ECO:0000256" key="1">
    <source>
        <dbReference type="ARBA" id="ARBA00004651"/>
    </source>
</evidence>
<feature type="domain" description="ABC transmembrane type-1" evidence="6">
    <location>
        <begin position="14"/>
        <end position="287"/>
    </location>
</feature>
<keyword evidence="8" id="KW-1185">Reference proteome</keyword>
<dbReference type="OrthoDB" id="9760920at2"/>
<comment type="subcellular location">
    <subcellularLocation>
        <location evidence="1">Cell membrane</location>
        <topology evidence="1">Multi-pass membrane protein</topology>
    </subcellularLocation>
</comment>
<name>A0A2T1HXV9_9HYPH</name>
<reference evidence="8" key="1">
    <citation type="submission" date="2018-03" db="EMBL/GenBank/DDBJ databases">
        <authorList>
            <person name="Sun L."/>
            <person name="Liu H."/>
            <person name="Chen W."/>
            <person name="Huang K."/>
            <person name="Liu W."/>
            <person name="Gao X."/>
        </authorList>
    </citation>
    <scope>NUCLEOTIDE SEQUENCE [LARGE SCALE GENOMIC DNA]</scope>
    <source>
        <strain evidence="8">SH9</strain>
    </source>
</reference>
<dbReference type="InterPro" id="IPR011527">
    <property type="entry name" value="ABC1_TM_dom"/>
</dbReference>
<feature type="transmembrane region" description="Helical" evidence="5">
    <location>
        <begin position="47"/>
        <end position="67"/>
    </location>
</feature>
<keyword evidence="4 5" id="KW-0472">Membrane</keyword>
<evidence type="ECO:0000256" key="4">
    <source>
        <dbReference type="ARBA" id="ARBA00023136"/>
    </source>
</evidence>
<evidence type="ECO:0000259" key="6">
    <source>
        <dbReference type="PROSITE" id="PS50929"/>
    </source>
</evidence>
<evidence type="ECO:0000256" key="3">
    <source>
        <dbReference type="ARBA" id="ARBA00022989"/>
    </source>
</evidence>
<gene>
    <name evidence="7" type="ORF">SLNSH_04125</name>
</gene>
<dbReference type="PROSITE" id="PS50929">
    <property type="entry name" value="ABC_TM1F"/>
    <property type="match status" value="1"/>
</dbReference>
<dbReference type="EMBL" id="PVZS01000003">
    <property type="protein sequence ID" value="PSC06533.1"/>
    <property type="molecule type" value="Genomic_DNA"/>
</dbReference>
<dbReference type="AlphaFoldDB" id="A0A2T1HXV9"/>
<dbReference type="SUPFAM" id="SSF90123">
    <property type="entry name" value="ABC transporter transmembrane region"/>
    <property type="match status" value="1"/>
</dbReference>